<dbReference type="AlphaFoldDB" id="A0ABD0JKZ8"/>
<protein>
    <recommendedName>
        <fullName evidence="12">CDP-diacylglycerol--inositol 3-phosphatidyltransferase</fullName>
    </recommendedName>
</protein>
<evidence type="ECO:0008006" key="12">
    <source>
        <dbReference type="Google" id="ProtNLM"/>
    </source>
</evidence>
<evidence type="ECO:0000256" key="9">
    <source>
        <dbReference type="SAM" id="Phobius"/>
    </source>
</evidence>
<keyword evidence="6 9" id="KW-0472">Membrane</keyword>
<keyword evidence="7" id="KW-1208">Phospholipid metabolism</keyword>
<dbReference type="EMBL" id="JACVVK020000398">
    <property type="protein sequence ID" value="KAK7475673.1"/>
    <property type="molecule type" value="Genomic_DNA"/>
</dbReference>
<organism evidence="10 11">
    <name type="scientific">Batillaria attramentaria</name>
    <dbReference type="NCBI Taxonomy" id="370345"/>
    <lineage>
        <taxon>Eukaryota</taxon>
        <taxon>Metazoa</taxon>
        <taxon>Spiralia</taxon>
        <taxon>Lophotrochozoa</taxon>
        <taxon>Mollusca</taxon>
        <taxon>Gastropoda</taxon>
        <taxon>Caenogastropoda</taxon>
        <taxon>Sorbeoconcha</taxon>
        <taxon>Cerithioidea</taxon>
        <taxon>Batillariidae</taxon>
        <taxon>Batillaria</taxon>
    </lineage>
</organism>
<sequence length="202" mass="22914">MGFEVLMYVPNVIGYIRILLTVLAFVLYAHPAWFLTLYSTAVILDAFDGYCARTLNQCSAFGAWFDVVVDLLGRGLLWCSLYQYGYLVIFVEWMTFVSTHCRGAQWKITEENFPWLVKRVMANGFKTSWGVAAIGGLHVLPIWLYAWESGFMTLTLAIPVSLQLTGIALLTTGRVICLVVEMFFVYNHLYTLLHQDTGQAKN</sequence>
<evidence type="ECO:0000256" key="3">
    <source>
        <dbReference type="ARBA" id="ARBA00022692"/>
    </source>
</evidence>
<keyword evidence="2 8" id="KW-0808">Transferase</keyword>
<evidence type="ECO:0000256" key="7">
    <source>
        <dbReference type="ARBA" id="ARBA00023264"/>
    </source>
</evidence>
<feature type="transmembrane region" description="Helical" evidence="9">
    <location>
        <begin position="167"/>
        <end position="186"/>
    </location>
</feature>
<proteinExistence type="inferred from homology"/>
<evidence type="ECO:0000313" key="10">
    <source>
        <dbReference type="EMBL" id="KAK7475673.1"/>
    </source>
</evidence>
<comment type="similarity">
    <text evidence="8">Belongs to the CDP-alcohol phosphatidyltransferase class-I family.</text>
</comment>
<evidence type="ECO:0000256" key="6">
    <source>
        <dbReference type="ARBA" id="ARBA00023136"/>
    </source>
</evidence>
<reference evidence="10 11" key="1">
    <citation type="journal article" date="2023" name="Sci. Data">
        <title>Genome assembly of the Korean intertidal mud-creeper Batillaria attramentaria.</title>
        <authorList>
            <person name="Patra A.K."/>
            <person name="Ho P.T."/>
            <person name="Jun S."/>
            <person name="Lee S.J."/>
            <person name="Kim Y."/>
            <person name="Won Y.J."/>
        </authorList>
    </citation>
    <scope>NUCLEOTIDE SEQUENCE [LARGE SCALE GENOMIC DNA]</scope>
    <source>
        <strain evidence="10">Wonlab-2016</strain>
    </source>
</reference>
<dbReference type="Gene3D" id="1.20.120.1760">
    <property type="match status" value="1"/>
</dbReference>
<evidence type="ECO:0000256" key="8">
    <source>
        <dbReference type="RuleBase" id="RU003750"/>
    </source>
</evidence>
<dbReference type="Pfam" id="PF01066">
    <property type="entry name" value="CDP-OH_P_transf"/>
    <property type="match status" value="1"/>
</dbReference>
<dbReference type="PROSITE" id="PS00379">
    <property type="entry name" value="CDP_ALCOHOL_P_TRANSF"/>
    <property type="match status" value="1"/>
</dbReference>
<evidence type="ECO:0000313" key="11">
    <source>
        <dbReference type="Proteomes" id="UP001519460"/>
    </source>
</evidence>
<keyword evidence="3 9" id="KW-0812">Transmembrane</keyword>
<dbReference type="GO" id="GO:0006629">
    <property type="term" value="P:lipid metabolic process"/>
    <property type="evidence" value="ECO:0007669"/>
    <property type="project" value="UniProtKB-KW"/>
</dbReference>
<dbReference type="PANTHER" id="PTHR15362:SF13">
    <property type="entry name" value="SI:CH1073-145M9.1"/>
    <property type="match status" value="1"/>
</dbReference>
<evidence type="ECO:0000256" key="5">
    <source>
        <dbReference type="ARBA" id="ARBA00023098"/>
    </source>
</evidence>
<dbReference type="InterPro" id="IPR048254">
    <property type="entry name" value="CDP_ALCOHOL_P_TRANSF_CS"/>
</dbReference>
<name>A0ABD0JKZ8_9CAEN</name>
<dbReference type="Proteomes" id="UP001519460">
    <property type="component" value="Unassembled WGS sequence"/>
</dbReference>
<gene>
    <name evidence="10" type="ORF">BaRGS_00033099</name>
</gene>
<keyword evidence="5" id="KW-0443">Lipid metabolism</keyword>
<comment type="subcellular location">
    <subcellularLocation>
        <location evidence="1">Membrane</location>
        <topology evidence="1">Multi-pass membrane protein</topology>
    </subcellularLocation>
</comment>
<evidence type="ECO:0000256" key="2">
    <source>
        <dbReference type="ARBA" id="ARBA00022679"/>
    </source>
</evidence>
<comment type="caution">
    <text evidence="10">The sequence shown here is derived from an EMBL/GenBank/DDBJ whole genome shotgun (WGS) entry which is preliminary data.</text>
</comment>
<dbReference type="InterPro" id="IPR043130">
    <property type="entry name" value="CDP-OH_PTrfase_TM_dom"/>
</dbReference>
<feature type="transmembrane region" description="Helical" evidence="9">
    <location>
        <begin position="128"/>
        <end position="147"/>
    </location>
</feature>
<feature type="transmembrane region" description="Helical" evidence="9">
    <location>
        <begin position="12"/>
        <end position="29"/>
    </location>
</feature>
<dbReference type="GO" id="GO:0016020">
    <property type="term" value="C:membrane"/>
    <property type="evidence" value="ECO:0007669"/>
    <property type="project" value="UniProtKB-SubCell"/>
</dbReference>
<accession>A0ABD0JKZ8</accession>
<keyword evidence="4 9" id="KW-1133">Transmembrane helix</keyword>
<evidence type="ECO:0000256" key="1">
    <source>
        <dbReference type="ARBA" id="ARBA00004141"/>
    </source>
</evidence>
<dbReference type="GO" id="GO:0016780">
    <property type="term" value="F:phosphotransferase activity, for other substituted phosphate groups"/>
    <property type="evidence" value="ECO:0007669"/>
    <property type="project" value="UniProtKB-ARBA"/>
</dbReference>
<evidence type="ECO:0000256" key="4">
    <source>
        <dbReference type="ARBA" id="ARBA00022989"/>
    </source>
</evidence>
<dbReference type="InterPro" id="IPR000462">
    <property type="entry name" value="CDP-OH_P_trans"/>
</dbReference>
<dbReference type="PANTHER" id="PTHR15362">
    <property type="entry name" value="PHOSPHATIDYLINOSITOL SYNTHASE"/>
    <property type="match status" value="1"/>
</dbReference>
<keyword evidence="11" id="KW-1185">Reference proteome</keyword>